<feature type="binding site" evidence="1">
    <location>
        <position position="34"/>
    </location>
    <ligand>
        <name>Zn(2+)</name>
        <dbReference type="ChEBI" id="CHEBI:29105"/>
    </ligand>
</feature>
<feature type="binding site" evidence="2">
    <location>
        <position position="218"/>
    </location>
    <ligand>
        <name>S-adenosyl-L-methionine</name>
        <dbReference type="ChEBI" id="CHEBI:59789"/>
    </ligand>
</feature>
<keyword evidence="2" id="KW-0949">S-adenosyl-L-methionine</keyword>
<evidence type="ECO:0000256" key="3">
    <source>
        <dbReference type="SAM" id="MobiDB-lite"/>
    </source>
</evidence>
<keyword evidence="1" id="KW-0479">Metal-binding</keyword>
<dbReference type="InterPro" id="IPR029063">
    <property type="entry name" value="SAM-dependent_MTases_sf"/>
</dbReference>
<dbReference type="GO" id="GO:0046872">
    <property type="term" value="F:metal ion binding"/>
    <property type="evidence" value="ECO:0007669"/>
    <property type="project" value="UniProtKB-KW"/>
</dbReference>
<dbReference type="InterPro" id="IPR048647">
    <property type="entry name" value="RlmA_N"/>
</dbReference>
<keyword evidence="7" id="KW-1185">Reference proteome</keyword>
<dbReference type="GO" id="GO:0052911">
    <property type="term" value="F:23S rRNA (guanine(745)-N(1))-methyltransferase activity"/>
    <property type="evidence" value="ECO:0007669"/>
    <property type="project" value="UniProtKB-EC"/>
</dbReference>
<feature type="binding site" evidence="2">
    <location>
        <begin position="130"/>
        <end position="131"/>
    </location>
    <ligand>
        <name>S-adenosyl-L-methionine</name>
        <dbReference type="ChEBI" id="CHEBI:59789"/>
    </ligand>
</feature>
<comment type="caution">
    <text evidence="6">The sequence shown here is derived from an EMBL/GenBank/DDBJ whole genome shotgun (WGS) entry which is preliminary data.</text>
</comment>
<dbReference type="SUPFAM" id="SSF53335">
    <property type="entry name" value="S-adenosyl-L-methionine-dependent methyltransferases"/>
    <property type="match status" value="1"/>
</dbReference>
<dbReference type="InterPro" id="IPR016718">
    <property type="entry name" value="rRNA_m1G-MeTrfase_A_prd"/>
</dbReference>
<dbReference type="Gene3D" id="3.40.50.150">
    <property type="entry name" value="Vaccinia Virus protein VP39"/>
    <property type="match status" value="1"/>
</dbReference>
<gene>
    <name evidence="6" type="ORF">HNR23_002072</name>
</gene>
<keyword evidence="1" id="KW-0862">Zinc</keyword>
<accession>A0A7W9YH24</accession>
<feature type="binding site" evidence="1">
    <location>
        <position position="54"/>
    </location>
    <ligand>
        <name>Zn(2+)</name>
        <dbReference type="ChEBI" id="CHEBI:29105"/>
    </ligand>
</feature>
<feature type="region of interest" description="Disordered" evidence="3">
    <location>
        <begin position="1"/>
        <end position="21"/>
    </location>
</feature>
<feature type="binding site" evidence="1">
    <location>
        <position position="37"/>
    </location>
    <ligand>
        <name>Zn(2+)</name>
        <dbReference type="ChEBI" id="CHEBI:29105"/>
    </ligand>
</feature>
<dbReference type="EC" id="2.1.1.187" evidence="6"/>
<dbReference type="Proteomes" id="UP000546642">
    <property type="component" value="Unassembled WGS sequence"/>
</dbReference>
<feature type="domain" description="23S rRNA (guanine(745)-N(1))-methyltransferase N-terminal" evidence="5">
    <location>
        <begin position="33"/>
        <end position="67"/>
    </location>
</feature>
<evidence type="ECO:0000313" key="6">
    <source>
        <dbReference type="EMBL" id="MBB6172012.1"/>
    </source>
</evidence>
<evidence type="ECO:0000256" key="1">
    <source>
        <dbReference type="PIRSR" id="PIRSR018249-1"/>
    </source>
</evidence>
<feature type="domain" description="Methyltransferase type 11" evidence="4">
    <location>
        <begin position="124"/>
        <end position="210"/>
    </location>
</feature>
<dbReference type="AlphaFoldDB" id="A0A7W9YH24"/>
<evidence type="ECO:0000256" key="2">
    <source>
        <dbReference type="PIRSR" id="PIRSR018249-2"/>
    </source>
</evidence>
<evidence type="ECO:0000259" key="5">
    <source>
        <dbReference type="Pfam" id="PF21302"/>
    </source>
</evidence>
<dbReference type="PIRSF" id="PIRSF018249">
    <property type="entry name" value="MyrA_prd"/>
    <property type="match status" value="1"/>
</dbReference>
<keyword evidence="6" id="KW-0489">Methyltransferase</keyword>
<evidence type="ECO:0000259" key="4">
    <source>
        <dbReference type="Pfam" id="PF08241"/>
    </source>
</evidence>
<keyword evidence="6" id="KW-0808">Transferase</keyword>
<organism evidence="6 7">
    <name type="scientific">Nocardiopsis mwathae</name>
    <dbReference type="NCBI Taxonomy" id="1472723"/>
    <lineage>
        <taxon>Bacteria</taxon>
        <taxon>Bacillati</taxon>
        <taxon>Actinomycetota</taxon>
        <taxon>Actinomycetes</taxon>
        <taxon>Streptosporangiales</taxon>
        <taxon>Nocardiopsidaceae</taxon>
        <taxon>Nocardiopsis</taxon>
    </lineage>
</organism>
<dbReference type="InterPro" id="IPR013216">
    <property type="entry name" value="Methyltransf_11"/>
</dbReference>
<dbReference type="Pfam" id="PF21302">
    <property type="entry name" value="Zn_ribbon_RlmA"/>
    <property type="match status" value="1"/>
</dbReference>
<dbReference type="EMBL" id="JACHDS010000001">
    <property type="protein sequence ID" value="MBB6172012.1"/>
    <property type="molecule type" value="Genomic_DNA"/>
</dbReference>
<feature type="binding site" evidence="2">
    <location>
        <position position="94"/>
    </location>
    <ligand>
        <name>S-adenosyl-L-methionine</name>
        <dbReference type="ChEBI" id="CHEBI:59789"/>
    </ligand>
</feature>
<name>A0A7W9YH24_9ACTN</name>
<protein>
    <submittedName>
        <fullName evidence="6">23S rRNA (Guanine745-N1)-methyltransferase</fullName>
        <ecNumber evidence="6">2.1.1.187</ecNumber>
    </submittedName>
</protein>
<feature type="binding site" evidence="1">
    <location>
        <position position="50"/>
    </location>
    <ligand>
        <name>Zn(2+)</name>
        <dbReference type="ChEBI" id="CHEBI:29105"/>
    </ligand>
</feature>
<dbReference type="Pfam" id="PF08241">
    <property type="entry name" value="Methyltransf_11"/>
    <property type="match status" value="1"/>
</dbReference>
<evidence type="ECO:0000313" key="7">
    <source>
        <dbReference type="Proteomes" id="UP000546642"/>
    </source>
</evidence>
<proteinExistence type="predicted"/>
<reference evidence="6 7" key="1">
    <citation type="submission" date="2020-08" db="EMBL/GenBank/DDBJ databases">
        <title>Sequencing the genomes of 1000 actinobacteria strains.</title>
        <authorList>
            <person name="Klenk H.-P."/>
        </authorList>
    </citation>
    <scope>NUCLEOTIDE SEQUENCE [LARGE SCALE GENOMIC DNA]</scope>
    <source>
        <strain evidence="6 7">DSM 46659</strain>
    </source>
</reference>
<sequence>MTSPAPSPHPADGGHPDVRTRLRMPPPVLDALACPHCGEGLAPAGNALACARGHGFDVAREGYVGLLTGRPPTGTGDSKEMVRARQEFQEAGHYAPLARRLADLAADHLPGAAGGGEAAPGPVVDVGAGTGYYLREVLQRCTGATGLALDVSKYALRRAAKAHPRAGAAACDAWRGLPLRTGAAGLLLNVFAPRGGAEFHRVLRADGALIVVTPTGRHLRELIEALGLVTVDARKEERLASTLGGHFSPAHREELDHPLRLPHTAVATAVGMGPSARHLGPGELERRIADLPDPAPVTASFLISVHRPA</sequence>